<dbReference type="GO" id="GO:0006325">
    <property type="term" value="P:chromatin organization"/>
    <property type="evidence" value="ECO:0007669"/>
    <property type="project" value="TreeGrafter"/>
</dbReference>
<comment type="subcellular location">
    <subcellularLocation>
        <location evidence="1">Nucleus</location>
    </subcellularLocation>
</comment>
<evidence type="ECO:0000256" key="5">
    <source>
        <dbReference type="ARBA" id="ARBA00023242"/>
    </source>
</evidence>
<feature type="region of interest" description="Disordered" evidence="6">
    <location>
        <begin position="1"/>
        <end position="103"/>
    </location>
</feature>
<dbReference type="AlphaFoldDB" id="A0A3B3QSY7"/>
<dbReference type="Proteomes" id="UP000261540">
    <property type="component" value="Unplaced"/>
</dbReference>
<dbReference type="Pfam" id="PF01101">
    <property type="entry name" value="HMG14_17"/>
    <property type="match status" value="1"/>
</dbReference>
<reference evidence="7" key="2">
    <citation type="submission" date="2025-09" db="UniProtKB">
        <authorList>
            <consortium name="Ensembl"/>
        </authorList>
    </citation>
    <scope>IDENTIFICATION</scope>
</reference>
<organism evidence="7 8">
    <name type="scientific">Paramormyrops kingsleyae</name>
    <dbReference type="NCBI Taxonomy" id="1676925"/>
    <lineage>
        <taxon>Eukaryota</taxon>
        <taxon>Metazoa</taxon>
        <taxon>Chordata</taxon>
        <taxon>Craniata</taxon>
        <taxon>Vertebrata</taxon>
        <taxon>Euteleostomi</taxon>
        <taxon>Actinopterygii</taxon>
        <taxon>Neopterygii</taxon>
        <taxon>Teleostei</taxon>
        <taxon>Osteoglossocephala</taxon>
        <taxon>Osteoglossomorpha</taxon>
        <taxon>Osteoglossiformes</taxon>
        <taxon>Mormyridae</taxon>
        <taxon>Paramormyrops</taxon>
    </lineage>
</organism>
<evidence type="ECO:0000256" key="1">
    <source>
        <dbReference type="ARBA" id="ARBA00004123"/>
    </source>
</evidence>
<name>A0A3B3QSY7_9TELE</name>
<protein>
    <recommendedName>
        <fullName evidence="3">High mobility group nucleosome-binding domain-containing protein 3</fullName>
    </recommendedName>
</protein>
<evidence type="ECO:0000256" key="2">
    <source>
        <dbReference type="ARBA" id="ARBA00007696"/>
    </source>
</evidence>
<feature type="compositionally biased region" description="Basic and acidic residues" evidence="6">
    <location>
        <begin position="65"/>
        <end position="89"/>
    </location>
</feature>
<dbReference type="PANTHER" id="PTHR23087">
    <property type="entry name" value="NONHISTONE CHROMOSOMAL PROTEIN HMG"/>
    <property type="match status" value="1"/>
</dbReference>
<proteinExistence type="inferred from homology"/>
<reference evidence="7" key="1">
    <citation type="submission" date="2025-08" db="UniProtKB">
        <authorList>
            <consortium name="Ensembl"/>
        </authorList>
    </citation>
    <scope>IDENTIFICATION</scope>
</reference>
<dbReference type="PANTHER" id="PTHR23087:SF2">
    <property type="entry name" value="HIGH MOBILITY GROUP NUCLEOSOME-BINDING DOMAIN-CONTAINING PROTEIN 3"/>
    <property type="match status" value="1"/>
</dbReference>
<dbReference type="Ensembl" id="ENSPKIT00000032820.1">
    <property type="protein sequence ID" value="ENSPKIP00000008735.1"/>
    <property type="gene ID" value="ENSPKIG00000024106.1"/>
</dbReference>
<feature type="compositionally biased region" description="Basic and acidic residues" evidence="6">
    <location>
        <begin position="1"/>
        <end position="32"/>
    </location>
</feature>
<keyword evidence="5" id="KW-0539">Nucleus</keyword>
<dbReference type="GO" id="GO:0005634">
    <property type="term" value="C:nucleus"/>
    <property type="evidence" value="ECO:0007669"/>
    <property type="project" value="UniProtKB-SubCell"/>
</dbReference>
<evidence type="ECO:0000256" key="3">
    <source>
        <dbReference type="ARBA" id="ARBA00022145"/>
    </source>
</evidence>
<sequence>MPKRKSPEGAEGKDSTKVIKQEPTRRSQRLSEKPAPPKPEAKPKKPAAKKPADDKAAKGKKGGKGKKEVKPEDLPAENGEAKTDERVRLSECGPRLAVGQRAE</sequence>
<keyword evidence="8" id="KW-1185">Reference proteome</keyword>
<dbReference type="GO" id="GO:0000785">
    <property type="term" value="C:chromatin"/>
    <property type="evidence" value="ECO:0007669"/>
    <property type="project" value="InterPro"/>
</dbReference>
<accession>A0A3B3QSY7</accession>
<evidence type="ECO:0000256" key="6">
    <source>
        <dbReference type="SAM" id="MobiDB-lite"/>
    </source>
</evidence>
<dbReference type="SMART" id="SM00527">
    <property type="entry name" value="HMG17"/>
    <property type="match status" value="1"/>
</dbReference>
<evidence type="ECO:0000313" key="7">
    <source>
        <dbReference type="Ensembl" id="ENSPKIP00000008735.1"/>
    </source>
</evidence>
<dbReference type="GO" id="GO:0031492">
    <property type="term" value="F:nucleosomal DNA binding"/>
    <property type="evidence" value="ECO:0007669"/>
    <property type="project" value="InterPro"/>
</dbReference>
<evidence type="ECO:0000256" key="4">
    <source>
        <dbReference type="ARBA" id="ARBA00023125"/>
    </source>
</evidence>
<dbReference type="GeneTree" id="ENSGT00950000182802"/>
<evidence type="ECO:0000313" key="8">
    <source>
        <dbReference type="Proteomes" id="UP000261540"/>
    </source>
</evidence>
<comment type="similarity">
    <text evidence="2">Belongs to the HMGN family.</text>
</comment>
<dbReference type="InterPro" id="IPR000079">
    <property type="entry name" value="HMGN_fam"/>
</dbReference>
<dbReference type="PRINTS" id="PR00925">
    <property type="entry name" value="NONHISHMG17"/>
</dbReference>
<keyword evidence="4" id="KW-0238">DNA-binding</keyword>